<dbReference type="InterPro" id="IPR000468">
    <property type="entry name" value="Barstar"/>
</dbReference>
<comment type="similarity">
    <text evidence="1">Belongs to the barstar family.</text>
</comment>
<sequence length="109" mass="12286">MASVRINGAKITDWASFHQIFKETCGFPDFYGMNMNAWIDCLSDLRAEYGMTQFQLANDEILYLEIHGALDLSVRLPEIISELVESTAFVNSRYLGYGQTPPLAIIFIG</sequence>
<dbReference type="SUPFAM" id="SSF52038">
    <property type="entry name" value="Barstar-related"/>
    <property type="match status" value="1"/>
</dbReference>
<evidence type="ECO:0000313" key="3">
    <source>
        <dbReference type="EMBL" id="BDI31668.1"/>
    </source>
</evidence>
<dbReference type="KEGG" id="ccot:CCAX7_37190"/>
<name>A0A402D1B3_9BACT</name>
<dbReference type="Pfam" id="PF01337">
    <property type="entry name" value="Barstar"/>
    <property type="match status" value="1"/>
</dbReference>
<evidence type="ECO:0000313" key="4">
    <source>
        <dbReference type="Proteomes" id="UP000287394"/>
    </source>
</evidence>
<keyword evidence="4" id="KW-1185">Reference proteome</keyword>
<dbReference type="AlphaFoldDB" id="A0A402D1B3"/>
<feature type="domain" description="Barstar (barnase inhibitor)" evidence="2">
    <location>
        <begin position="1"/>
        <end position="52"/>
    </location>
</feature>
<gene>
    <name evidence="3" type="ORF">CCAX7_37190</name>
</gene>
<organism evidence="3 4">
    <name type="scientific">Capsulimonas corticalis</name>
    <dbReference type="NCBI Taxonomy" id="2219043"/>
    <lineage>
        <taxon>Bacteria</taxon>
        <taxon>Bacillati</taxon>
        <taxon>Armatimonadota</taxon>
        <taxon>Armatimonadia</taxon>
        <taxon>Capsulimonadales</taxon>
        <taxon>Capsulimonadaceae</taxon>
        <taxon>Capsulimonas</taxon>
    </lineage>
</organism>
<dbReference type="InterPro" id="IPR035905">
    <property type="entry name" value="Barstar-like_sf"/>
</dbReference>
<dbReference type="Proteomes" id="UP000287394">
    <property type="component" value="Chromosome"/>
</dbReference>
<dbReference type="EMBL" id="AP025739">
    <property type="protein sequence ID" value="BDI31668.1"/>
    <property type="molecule type" value="Genomic_DNA"/>
</dbReference>
<protein>
    <submittedName>
        <fullName evidence="3">Barnase inhibitor</fullName>
    </submittedName>
</protein>
<dbReference type="OrthoDB" id="7575400at2"/>
<dbReference type="RefSeq" id="WP_119323279.1">
    <property type="nucleotide sequence ID" value="NZ_AP025739.1"/>
</dbReference>
<accession>A0A402D1B3</accession>
<evidence type="ECO:0000256" key="1">
    <source>
        <dbReference type="ARBA" id="ARBA00006845"/>
    </source>
</evidence>
<proteinExistence type="inferred from homology"/>
<evidence type="ECO:0000259" key="2">
    <source>
        <dbReference type="Pfam" id="PF01337"/>
    </source>
</evidence>
<reference evidence="3 4" key="1">
    <citation type="journal article" date="2019" name="Int. J. Syst. Evol. Microbiol.">
        <title>Capsulimonas corticalis gen. nov., sp. nov., an aerobic capsulated bacterium, of a novel bacterial order, Capsulimonadales ord. nov., of the class Armatimonadia of the phylum Armatimonadetes.</title>
        <authorList>
            <person name="Li J."/>
            <person name="Kudo C."/>
            <person name="Tonouchi A."/>
        </authorList>
    </citation>
    <scope>NUCLEOTIDE SEQUENCE [LARGE SCALE GENOMIC DNA]</scope>
    <source>
        <strain evidence="3 4">AX-7</strain>
    </source>
</reference>
<dbReference type="Gene3D" id="3.30.370.10">
    <property type="entry name" value="Barstar-like"/>
    <property type="match status" value="1"/>
</dbReference>